<dbReference type="Proteomes" id="UP001634393">
    <property type="component" value="Unassembled WGS sequence"/>
</dbReference>
<dbReference type="PROSITE" id="PS00086">
    <property type="entry name" value="CYTOCHROME_P450"/>
    <property type="match status" value="1"/>
</dbReference>
<dbReference type="PANTHER" id="PTHR47950:SF13">
    <property type="entry name" value="CYTOCHROME P450, FAMILY 76, SUBFAMILY G, POLYPEPTIDE 1"/>
    <property type="match status" value="1"/>
</dbReference>
<keyword evidence="12" id="KW-1185">Reference proteome</keyword>
<evidence type="ECO:0000256" key="7">
    <source>
        <dbReference type="ARBA" id="ARBA00023033"/>
    </source>
</evidence>
<dbReference type="SUPFAM" id="SSF48264">
    <property type="entry name" value="Cytochrome P450"/>
    <property type="match status" value="1"/>
</dbReference>
<keyword evidence="7 9" id="KW-0503">Monooxygenase</keyword>
<feature type="binding site" description="axial binding residue" evidence="8">
    <location>
        <position position="465"/>
    </location>
    <ligand>
        <name>heme</name>
        <dbReference type="ChEBI" id="CHEBI:30413"/>
    </ligand>
    <ligandPart>
        <name>Fe</name>
        <dbReference type="ChEBI" id="CHEBI:18248"/>
    </ligandPart>
</feature>
<dbReference type="PRINTS" id="PR00385">
    <property type="entry name" value="P450"/>
</dbReference>
<keyword evidence="10" id="KW-1133">Transmembrane helix</keyword>
<dbReference type="CDD" id="cd11073">
    <property type="entry name" value="CYP76-like"/>
    <property type="match status" value="1"/>
</dbReference>
<dbReference type="InterPro" id="IPR036396">
    <property type="entry name" value="Cyt_P450_sf"/>
</dbReference>
<accession>A0ABD3TT69</accession>
<dbReference type="Pfam" id="PF00067">
    <property type="entry name" value="p450"/>
    <property type="match status" value="1"/>
</dbReference>
<keyword evidence="10" id="KW-0812">Transmembrane</keyword>
<dbReference type="GO" id="GO:0004497">
    <property type="term" value="F:monooxygenase activity"/>
    <property type="evidence" value="ECO:0007669"/>
    <property type="project" value="UniProtKB-KW"/>
</dbReference>
<dbReference type="GO" id="GO:0046872">
    <property type="term" value="F:metal ion binding"/>
    <property type="evidence" value="ECO:0007669"/>
    <property type="project" value="UniProtKB-KW"/>
</dbReference>
<feature type="transmembrane region" description="Helical" evidence="10">
    <location>
        <begin position="187"/>
        <end position="207"/>
    </location>
</feature>
<protein>
    <recommendedName>
        <fullName evidence="13">Cytochrome P450</fullName>
    </recommendedName>
</protein>
<dbReference type="Gene3D" id="1.10.630.10">
    <property type="entry name" value="Cytochrome P450"/>
    <property type="match status" value="1"/>
</dbReference>
<dbReference type="GO" id="GO:0016020">
    <property type="term" value="C:membrane"/>
    <property type="evidence" value="ECO:0007669"/>
    <property type="project" value="UniProtKB-SubCell"/>
</dbReference>
<comment type="caution">
    <text evidence="11">The sequence shown here is derived from an EMBL/GenBank/DDBJ whole genome shotgun (WGS) entry which is preliminary data.</text>
</comment>
<dbReference type="PANTHER" id="PTHR47950">
    <property type="entry name" value="CYTOCHROME P450, FAMILY 76, SUBFAMILY C, POLYPEPTIDE 5-RELATED"/>
    <property type="match status" value="1"/>
</dbReference>
<keyword evidence="4 8" id="KW-0479">Metal-binding</keyword>
<comment type="subcellular location">
    <subcellularLocation>
        <location evidence="1">Membrane</location>
        <topology evidence="1">Single-pass membrane protein</topology>
    </subcellularLocation>
</comment>
<evidence type="ECO:0000313" key="12">
    <source>
        <dbReference type="Proteomes" id="UP001634393"/>
    </source>
</evidence>
<name>A0ABD3TT69_9LAMI</name>
<feature type="transmembrane region" description="Helical" evidence="10">
    <location>
        <begin position="15"/>
        <end position="33"/>
    </location>
</feature>
<reference evidence="11 12" key="1">
    <citation type="submission" date="2024-12" db="EMBL/GenBank/DDBJ databases">
        <title>The unique morphological basis and parallel evolutionary history of personate flowers in Penstemon.</title>
        <authorList>
            <person name="Depatie T.H."/>
            <person name="Wessinger C.A."/>
        </authorList>
    </citation>
    <scope>NUCLEOTIDE SEQUENCE [LARGE SCALE GENOMIC DNA]</scope>
    <source>
        <strain evidence="11">WTNN_2</strain>
        <tissue evidence="11">Leaf</tissue>
    </source>
</reference>
<organism evidence="11 12">
    <name type="scientific">Penstemon smallii</name>
    <dbReference type="NCBI Taxonomy" id="265156"/>
    <lineage>
        <taxon>Eukaryota</taxon>
        <taxon>Viridiplantae</taxon>
        <taxon>Streptophyta</taxon>
        <taxon>Embryophyta</taxon>
        <taxon>Tracheophyta</taxon>
        <taxon>Spermatophyta</taxon>
        <taxon>Magnoliopsida</taxon>
        <taxon>eudicotyledons</taxon>
        <taxon>Gunneridae</taxon>
        <taxon>Pentapetalae</taxon>
        <taxon>asterids</taxon>
        <taxon>lamiids</taxon>
        <taxon>Lamiales</taxon>
        <taxon>Plantaginaceae</taxon>
        <taxon>Cheloneae</taxon>
        <taxon>Penstemon</taxon>
    </lineage>
</organism>
<evidence type="ECO:0000256" key="5">
    <source>
        <dbReference type="ARBA" id="ARBA00023002"/>
    </source>
</evidence>
<evidence type="ECO:0000256" key="9">
    <source>
        <dbReference type="RuleBase" id="RU000461"/>
    </source>
</evidence>
<evidence type="ECO:0000256" key="10">
    <source>
        <dbReference type="SAM" id="Phobius"/>
    </source>
</evidence>
<evidence type="ECO:0000313" key="11">
    <source>
        <dbReference type="EMBL" id="KAL3839746.1"/>
    </source>
</evidence>
<keyword evidence="3 8" id="KW-0349">Heme</keyword>
<sequence length="527" mass="59960">MVSFWTYLDTLTMDYEIVGIVLALLFWAAWALATERRHRRLEVLQRLPPGPSPWPVVGNLFQLGWTTCAPHRSFAKLAKHHGPMMTLHLGSMTTIVISSSEAAHVMFKNHDTVLAGRKIYESMKGDIGNEGSLITAQYGPHWRMLRRMCTTEFFASTRLDAMQGVRAKCIGQMVQFMRDGASRNGGVIDVGRFFFLMAFNLIGNLMFSKDLLDTESKRGAEFFYHAGKVMEYAGKPNVADFLPLLRWADPQGIRRRTQFHVKKAFDVAGEFLKERMKDMENNGCVEKKRKDYLDVLLQYRGDGVEGPPVFSSTNINIIVFEMFTAGTDTTTSTLEWAMAELLHNPRTLEKVQAELRTAIDPETNLEEENLERLPYLNAVIKETLRLHPPLPFLVPHMAMDSCEMLGYHIPKETQILVNAWAIGRDPAYWKEPLEFKPERFMEPSMADYKGHHFEFIPFGSGRRMCPAVPLASRLLPLALGSVLYSFDWFLANGMKPGEMDMSERMGITLKKAVPLKIVPVPHLFSDE</sequence>
<evidence type="ECO:0000256" key="6">
    <source>
        <dbReference type="ARBA" id="ARBA00023004"/>
    </source>
</evidence>
<evidence type="ECO:0000256" key="8">
    <source>
        <dbReference type="PIRSR" id="PIRSR602401-1"/>
    </source>
</evidence>
<dbReference type="InterPro" id="IPR001128">
    <property type="entry name" value="Cyt_P450"/>
</dbReference>
<keyword evidence="10" id="KW-0472">Membrane</keyword>
<proteinExistence type="inferred from homology"/>
<dbReference type="FunFam" id="1.10.630.10:FF:000007">
    <property type="entry name" value="Cytochrome P450 76C4"/>
    <property type="match status" value="1"/>
</dbReference>
<dbReference type="EMBL" id="JBJXBP010000003">
    <property type="protein sequence ID" value="KAL3839746.1"/>
    <property type="molecule type" value="Genomic_DNA"/>
</dbReference>
<keyword evidence="5 9" id="KW-0560">Oxidoreductase</keyword>
<comment type="cofactor">
    <cofactor evidence="8">
        <name>heme</name>
        <dbReference type="ChEBI" id="CHEBI:30413"/>
    </cofactor>
</comment>
<dbReference type="InterPro" id="IPR002401">
    <property type="entry name" value="Cyt_P450_E_grp-I"/>
</dbReference>
<comment type="similarity">
    <text evidence="2 9">Belongs to the cytochrome P450 family.</text>
</comment>
<evidence type="ECO:0000256" key="3">
    <source>
        <dbReference type="ARBA" id="ARBA00022617"/>
    </source>
</evidence>
<evidence type="ECO:0000256" key="1">
    <source>
        <dbReference type="ARBA" id="ARBA00004167"/>
    </source>
</evidence>
<evidence type="ECO:0000256" key="2">
    <source>
        <dbReference type="ARBA" id="ARBA00010617"/>
    </source>
</evidence>
<gene>
    <name evidence="11" type="ORF">ACJIZ3_024337</name>
</gene>
<dbReference type="PRINTS" id="PR00463">
    <property type="entry name" value="EP450I"/>
</dbReference>
<dbReference type="InterPro" id="IPR017972">
    <property type="entry name" value="Cyt_P450_CS"/>
</dbReference>
<evidence type="ECO:0000256" key="4">
    <source>
        <dbReference type="ARBA" id="ARBA00022723"/>
    </source>
</evidence>
<evidence type="ECO:0008006" key="13">
    <source>
        <dbReference type="Google" id="ProtNLM"/>
    </source>
</evidence>
<keyword evidence="6 8" id="KW-0408">Iron</keyword>
<dbReference type="AlphaFoldDB" id="A0ABD3TT69"/>